<proteinExistence type="predicted"/>
<sequence length="106" mass="12011">MTAELAGLQMTAAMRYLQYIMPSRRKNIEIDTIWIALLAHSTWHCRFAAQHIHTVFEGAHHTASYFEDLSYVLLHAFVIILTLVGLLQIAHVMELAAPMLFGCSVK</sequence>
<evidence type="ECO:0000256" key="1">
    <source>
        <dbReference type="SAM" id="Phobius"/>
    </source>
</evidence>
<accession>K3YWY8</accession>
<organism evidence="2 3">
    <name type="scientific">Setaria italica</name>
    <name type="common">Foxtail millet</name>
    <name type="synonym">Panicum italicum</name>
    <dbReference type="NCBI Taxonomy" id="4555"/>
    <lineage>
        <taxon>Eukaryota</taxon>
        <taxon>Viridiplantae</taxon>
        <taxon>Streptophyta</taxon>
        <taxon>Embryophyta</taxon>
        <taxon>Tracheophyta</taxon>
        <taxon>Spermatophyta</taxon>
        <taxon>Magnoliopsida</taxon>
        <taxon>Liliopsida</taxon>
        <taxon>Poales</taxon>
        <taxon>Poaceae</taxon>
        <taxon>PACMAD clade</taxon>
        <taxon>Panicoideae</taxon>
        <taxon>Panicodae</taxon>
        <taxon>Paniceae</taxon>
        <taxon>Cenchrinae</taxon>
        <taxon>Setaria</taxon>
    </lineage>
</organism>
<feature type="transmembrane region" description="Helical" evidence="1">
    <location>
        <begin position="69"/>
        <end position="90"/>
    </location>
</feature>
<dbReference type="EnsemblPlants" id="KQL29968">
    <property type="protein sequence ID" value="KQL29968"/>
    <property type="gene ID" value="SETIT_018784mg"/>
</dbReference>
<keyword evidence="1" id="KW-0812">Transmembrane</keyword>
<protein>
    <submittedName>
        <fullName evidence="2">Uncharacterized protein</fullName>
    </submittedName>
</protein>
<keyword evidence="1" id="KW-0472">Membrane</keyword>
<name>K3YWY8_SETIT</name>
<keyword evidence="3" id="KW-1185">Reference proteome</keyword>
<reference evidence="2" key="2">
    <citation type="submission" date="2018-08" db="UniProtKB">
        <authorList>
            <consortium name="EnsemblPlants"/>
        </authorList>
    </citation>
    <scope>IDENTIFICATION</scope>
    <source>
        <strain evidence="2">Yugu1</strain>
    </source>
</reference>
<dbReference type="HOGENOM" id="CLU_2227860_0_0_1"/>
<dbReference type="Proteomes" id="UP000004995">
    <property type="component" value="Unassembled WGS sequence"/>
</dbReference>
<dbReference type="EMBL" id="AGNK02000378">
    <property type="status" value="NOT_ANNOTATED_CDS"/>
    <property type="molecule type" value="Genomic_DNA"/>
</dbReference>
<keyword evidence="1" id="KW-1133">Transmembrane helix</keyword>
<dbReference type="Gramene" id="KQL29968">
    <property type="protein sequence ID" value="KQL29968"/>
    <property type="gene ID" value="SETIT_018784mg"/>
</dbReference>
<evidence type="ECO:0000313" key="2">
    <source>
        <dbReference type="EnsemblPlants" id="KQL29968"/>
    </source>
</evidence>
<dbReference type="AlphaFoldDB" id="K3YWY8"/>
<reference evidence="3" key="1">
    <citation type="journal article" date="2012" name="Nat. Biotechnol.">
        <title>Reference genome sequence of the model plant Setaria.</title>
        <authorList>
            <person name="Bennetzen J.L."/>
            <person name="Schmutz J."/>
            <person name="Wang H."/>
            <person name="Percifield R."/>
            <person name="Hawkins J."/>
            <person name="Pontaroli A.C."/>
            <person name="Estep M."/>
            <person name="Feng L."/>
            <person name="Vaughn J.N."/>
            <person name="Grimwood J."/>
            <person name="Jenkins J."/>
            <person name="Barry K."/>
            <person name="Lindquist E."/>
            <person name="Hellsten U."/>
            <person name="Deshpande S."/>
            <person name="Wang X."/>
            <person name="Wu X."/>
            <person name="Mitros T."/>
            <person name="Triplett J."/>
            <person name="Yang X."/>
            <person name="Ye C.Y."/>
            <person name="Mauro-Herrera M."/>
            <person name="Wang L."/>
            <person name="Li P."/>
            <person name="Sharma M."/>
            <person name="Sharma R."/>
            <person name="Ronald P.C."/>
            <person name="Panaud O."/>
            <person name="Kellogg E.A."/>
            <person name="Brutnell T.P."/>
            <person name="Doust A.N."/>
            <person name="Tuskan G.A."/>
            <person name="Rokhsar D."/>
            <person name="Devos K.M."/>
        </authorList>
    </citation>
    <scope>NUCLEOTIDE SEQUENCE [LARGE SCALE GENOMIC DNA]</scope>
    <source>
        <strain evidence="3">cv. Yugu1</strain>
    </source>
</reference>
<dbReference type="InParanoid" id="K3YWY8"/>
<evidence type="ECO:0000313" key="3">
    <source>
        <dbReference type="Proteomes" id="UP000004995"/>
    </source>
</evidence>